<protein>
    <recommendedName>
        <fullName evidence="6">HTH lysR-type domain-containing protein</fullName>
    </recommendedName>
</protein>
<evidence type="ECO:0000259" key="6">
    <source>
        <dbReference type="PROSITE" id="PS50931"/>
    </source>
</evidence>
<gene>
    <name evidence="7" type="ORF">SHKM778_61040</name>
</gene>
<dbReference type="SUPFAM" id="SSF46785">
    <property type="entry name" value="Winged helix' DNA-binding domain"/>
    <property type="match status" value="1"/>
</dbReference>
<organism evidence="7">
    <name type="scientific">Streptomyces haneummycinicus</name>
    <dbReference type="NCBI Taxonomy" id="3074435"/>
    <lineage>
        <taxon>Bacteria</taxon>
        <taxon>Bacillati</taxon>
        <taxon>Actinomycetota</taxon>
        <taxon>Actinomycetes</taxon>
        <taxon>Kitasatosporales</taxon>
        <taxon>Streptomycetaceae</taxon>
        <taxon>Streptomyces</taxon>
    </lineage>
</organism>
<dbReference type="InterPro" id="IPR036390">
    <property type="entry name" value="WH_DNA-bd_sf"/>
</dbReference>
<keyword evidence="4" id="KW-0804">Transcription</keyword>
<feature type="compositionally biased region" description="Basic and acidic residues" evidence="5">
    <location>
        <begin position="657"/>
        <end position="673"/>
    </location>
</feature>
<evidence type="ECO:0000256" key="4">
    <source>
        <dbReference type="ARBA" id="ARBA00023163"/>
    </source>
</evidence>
<evidence type="ECO:0000313" key="7">
    <source>
        <dbReference type="EMBL" id="BFO19716.1"/>
    </source>
</evidence>
<keyword evidence="3" id="KW-0238">DNA-binding</keyword>
<feature type="region of interest" description="Disordered" evidence="5">
    <location>
        <begin position="557"/>
        <end position="625"/>
    </location>
</feature>
<dbReference type="GO" id="GO:0003700">
    <property type="term" value="F:DNA-binding transcription factor activity"/>
    <property type="evidence" value="ECO:0007669"/>
    <property type="project" value="InterPro"/>
</dbReference>
<dbReference type="Pfam" id="PF00126">
    <property type="entry name" value="HTH_1"/>
    <property type="match status" value="1"/>
</dbReference>
<dbReference type="GO" id="GO:0032993">
    <property type="term" value="C:protein-DNA complex"/>
    <property type="evidence" value="ECO:0007669"/>
    <property type="project" value="TreeGrafter"/>
</dbReference>
<dbReference type="EMBL" id="AP035768">
    <property type="protein sequence ID" value="BFO19716.1"/>
    <property type="molecule type" value="Genomic_DNA"/>
</dbReference>
<dbReference type="PANTHER" id="PTHR30346:SF29">
    <property type="entry name" value="LYSR SUBSTRATE-BINDING"/>
    <property type="match status" value="1"/>
</dbReference>
<dbReference type="InterPro" id="IPR005119">
    <property type="entry name" value="LysR_subst-bd"/>
</dbReference>
<dbReference type="InterPro" id="IPR036388">
    <property type="entry name" value="WH-like_DNA-bd_sf"/>
</dbReference>
<dbReference type="Gene3D" id="3.40.190.10">
    <property type="entry name" value="Periplasmic binding protein-like II"/>
    <property type="match status" value="2"/>
</dbReference>
<evidence type="ECO:0000256" key="1">
    <source>
        <dbReference type="ARBA" id="ARBA00009437"/>
    </source>
</evidence>
<feature type="domain" description="HTH lysR-type" evidence="6">
    <location>
        <begin position="2"/>
        <end position="59"/>
    </location>
</feature>
<dbReference type="SUPFAM" id="SSF53850">
    <property type="entry name" value="Periplasmic binding protein-like II"/>
    <property type="match status" value="1"/>
</dbReference>
<name>A0AAT9HQH7_9ACTN</name>
<dbReference type="AlphaFoldDB" id="A0AAT9HQH7"/>
<dbReference type="PANTHER" id="PTHR30346">
    <property type="entry name" value="TRANSCRIPTIONAL DUAL REGULATOR HCAR-RELATED"/>
    <property type="match status" value="1"/>
</dbReference>
<dbReference type="FunFam" id="1.10.10.10:FF:000001">
    <property type="entry name" value="LysR family transcriptional regulator"/>
    <property type="match status" value="1"/>
</dbReference>
<reference evidence="7" key="2">
    <citation type="submission" date="2024-07" db="EMBL/GenBank/DDBJ databases">
        <title>Streptomyces haneummycinica sp. nov., a new antibiotic-producing actinobacterium isolated from marine sediment.</title>
        <authorList>
            <person name="Uemura M."/>
            <person name="Hamada M."/>
            <person name="Hirano S."/>
            <person name="Kobayashi K."/>
            <person name="Ohshiro T."/>
            <person name="Kobayashi T."/>
            <person name="Terahara T."/>
        </authorList>
    </citation>
    <scope>NUCLEOTIDE SEQUENCE</scope>
    <source>
        <strain evidence="7">KM77-8</strain>
    </source>
</reference>
<feature type="compositionally biased region" description="Basic residues" evidence="5">
    <location>
        <begin position="581"/>
        <end position="618"/>
    </location>
</feature>
<dbReference type="InterPro" id="IPR000847">
    <property type="entry name" value="LysR_HTH_N"/>
</dbReference>
<sequence>MLNLERLRTLDALARHGSVSGAAEGLHITTSAVSQQMSKLEREAGQQLLAKNGRGVRLTDAGRLLAEHAARILSQVELAQSDLEAQRGQVVGELRISAFPTAARGLFPAAIADLRERHPALRVRSREQEPEQGIRGVVRGDLDLSVVLDWYNKPMPLPDGLVKAPLLDDPADVALHAGHRLAGRAEVDLAEFAEDEWVTWGEGEFCHEWLMFTLRSKGIEPVVAHRAAESHTQLGLVAAGLGVCIAPVLGRNPLPDGVVTVPLRQRVRRHVFVVWRADADRRPSIRAAVRALRTAGERVSAMNGAATTVEELPEVPGHDLLRRQPQPGVPAVVRHLVQTEVLPGEQRLRKVEFRAQLPVRGISPTNSTRPDSSAPRSSSYSSPVSITIATRGSLRRSAHRLLRTTEYSHSELPSQTNQSVLTCGAPSADTVATRQVRWTVRKSSSSPGVIMIFRPRRCVAVIRPLSFLSYPVPAVQARVIESPLTVISTAGSGLVAGPLCTLPSAMEKLLLWQGQLMTPSATLFTAHPWWVQVAENALNSPAAGWVTTTLRSGNTFPPPSGMSAVAARAAAFSPPPEPLRRRNRRSSSRSSRKSPTRRRRSRRTRSARRRGPPPRPPRRRFDGRVRSCGGAMRWSCVFLPGCVIWGEVRSAGPRRSRAAEPGRVRGRAGEHHGCRFAAGPRPVRPGRLRRAATRQ</sequence>
<accession>A0AAT9HQH7</accession>
<feature type="compositionally biased region" description="Low complexity" evidence="5">
    <location>
        <begin position="561"/>
        <end position="572"/>
    </location>
</feature>
<feature type="region of interest" description="Disordered" evidence="5">
    <location>
        <begin position="651"/>
        <end position="695"/>
    </location>
</feature>
<evidence type="ECO:0000256" key="2">
    <source>
        <dbReference type="ARBA" id="ARBA00023015"/>
    </source>
</evidence>
<dbReference type="PROSITE" id="PS50931">
    <property type="entry name" value="HTH_LYSR"/>
    <property type="match status" value="1"/>
</dbReference>
<dbReference type="GO" id="GO:0003677">
    <property type="term" value="F:DNA binding"/>
    <property type="evidence" value="ECO:0007669"/>
    <property type="project" value="UniProtKB-KW"/>
</dbReference>
<feature type="compositionally biased region" description="Low complexity" evidence="5">
    <location>
        <begin position="367"/>
        <end position="385"/>
    </location>
</feature>
<reference evidence="7" key="1">
    <citation type="submission" date="2024-06" db="EMBL/GenBank/DDBJ databases">
        <authorList>
            <consortium name="consrtm"/>
            <person name="Uemura M."/>
            <person name="Terahara T."/>
        </authorList>
    </citation>
    <scope>NUCLEOTIDE SEQUENCE</scope>
    <source>
        <strain evidence="7">KM77-8</strain>
    </source>
</reference>
<comment type="similarity">
    <text evidence="1">Belongs to the LysR transcriptional regulatory family.</text>
</comment>
<keyword evidence="2" id="KW-0805">Transcription regulation</keyword>
<evidence type="ECO:0000256" key="5">
    <source>
        <dbReference type="SAM" id="MobiDB-lite"/>
    </source>
</evidence>
<dbReference type="Pfam" id="PF03466">
    <property type="entry name" value="LysR_substrate"/>
    <property type="match status" value="1"/>
</dbReference>
<evidence type="ECO:0000256" key="3">
    <source>
        <dbReference type="ARBA" id="ARBA00023125"/>
    </source>
</evidence>
<dbReference type="Gene3D" id="1.10.10.10">
    <property type="entry name" value="Winged helix-like DNA-binding domain superfamily/Winged helix DNA-binding domain"/>
    <property type="match status" value="1"/>
</dbReference>
<feature type="region of interest" description="Disordered" evidence="5">
    <location>
        <begin position="361"/>
        <end position="385"/>
    </location>
</feature>
<dbReference type="CDD" id="cd08423">
    <property type="entry name" value="PBP2_LTTR_like_6"/>
    <property type="match status" value="1"/>
</dbReference>
<proteinExistence type="inferred from homology"/>
<feature type="compositionally biased region" description="Basic residues" evidence="5">
    <location>
        <begin position="684"/>
        <end position="695"/>
    </location>
</feature>